<dbReference type="EMBL" id="CP072793">
    <property type="protein sequence ID" value="QTR54711.1"/>
    <property type="molecule type" value="Genomic_DNA"/>
</dbReference>
<dbReference type="CDD" id="cd03530">
    <property type="entry name" value="Rieske_NirD_small_Bacillus"/>
    <property type="match status" value="1"/>
</dbReference>
<organism evidence="8 9">
    <name type="scientific">Thiothrix unzii</name>
    <dbReference type="NCBI Taxonomy" id="111769"/>
    <lineage>
        <taxon>Bacteria</taxon>
        <taxon>Pseudomonadati</taxon>
        <taxon>Pseudomonadota</taxon>
        <taxon>Gammaproteobacteria</taxon>
        <taxon>Thiotrichales</taxon>
        <taxon>Thiotrichaceae</taxon>
        <taxon>Thiothrix</taxon>
    </lineage>
</organism>
<evidence type="ECO:0000256" key="6">
    <source>
        <dbReference type="ARBA" id="ARBA00023063"/>
    </source>
</evidence>
<dbReference type="GO" id="GO:0051537">
    <property type="term" value="F:2 iron, 2 sulfur cluster binding"/>
    <property type="evidence" value="ECO:0007669"/>
    <property type="project" value="UniProtKB-KW"/>
</dbReference>
<keyword evidence="6" id="KW-0534">Nitrate assimilation</keyword>
<dbReference type="GO" id="GO:0042128">
    <property type="term" value="P:nitrate assimilation"/>
    <property type="evidence" value="ECO:0007669"/>
    <property type="project" value="UniProtKB-KW"/>
</dbReference>
<gene>
    <name evidence="8" type="primary">nirD</name>
    <name evidence="8" type="ORF">J9260_06380</name>
</gene>
<keyword evidence="1" id="KW-0001">2Fe-2S</keyword>
<evidence type="ECO:0000313" key="8">
    <source>
        <dbReference type="EMBL" id="QTR54711.1"/>
    </source>
</evidence>
<accession>A0A975II06</accession>
<evidence type="ECO:0000256" key="4">
    <source>
        <dbReference type="ARBA" id="ARBA00023004"/>
    </source>
</evidence>
<dbReference type="PANTHER" id="PTHR21496">
    <property type="entry name" value="FERREDOXIN-RELATED"/>
    <property type="match status" value="1"/>
</dbReference>
<keyword evidence="2" id="KW-0479">Metal-binding</keyword>
<protein>
    <submittedName>
        <fullName evidence="8">Nitrite reductase small subunit NirD</fullName>
    </submittedName>
</protein>
<dbReference type="GO" id="GO:0046872">
    <property type="term" value="F:metal ion binding"/>
    <property type="evidence" value="ECO:0007669"/>
    <property type="project" value="UniProtKB-KW"/>
</dbReference>
<evidence type="ECO:0000256" key="3">
    <source>
        <dbReference type="ARBA" id="ARBA00023002"/>
    </source>
</evidence>
<dbReference type="NCBIfam" id="TIGR02378">
    <property type="entry name" value="nirD_assim_sml"/>
    <property type="match status" value="1"/>
</dbReference>
<proteinExistence type="predicted"/>
<dbReference type="SUPFAM" id="SSF50022">
    <property type="entry name" value="ISP domain"/>
    <property type="match status" value="1"/>
</dbReference>
<evidence type="ECO:0000313" key="9">
    <source>
        <dbReference type="Proteomes" id="UP000672009"/>
    </source>
</evidence>
<reference evidence="8" key="1">
    <citation type="submission" date="2021-04" db="EMBL/GenBank/DDBJ databases">
        <title>Genomics, taxonomy and metabolism of representatives of sulfur bacteria of the genus Thiothrix: Thiothrix fructosivorans QT, Thiothrix unzii A1T and three new species, Thiothrix subterranea sp. nov., Thiothrix litoralis sp. nov. and 'Candidatus Thiothrix anitrata' sp. nov.</title>
        <authorList>
            <person name="Ravin N.V."/>
            <person name="Smolyakov D."/>
            <person name="Rudenko T.S."/>
            <person name="Mardanov A.V."/>
            <person name="Beletsky A.V."/>
            <person name="Markov N.D."/>
            <person name="Fomenkov A.I."/>
            <person name="Roberts R.J."/>
            <person name="Karnachuk O.V."/>
            <person name="Novikov A."/>
            <person name="Grabovich M.Y."/>
        </authorList>
    </citation>
    <scope>NUCLEOTIDE SEQUENCE</scope>
    <source>
        <strain evidence="8">A1</strain>
    </source>
</reference>
<evidence type="ECO:0000259" key="7">
    <source>
        <dbReference type="PROSITE" id="PS51296"/>
    </source>
</evidence>
<dbReference type="GO" id="GO:0008942">
    <property type="term" value="F:nitrite reductase [NAD(P)H] activity"/>
    <property type="evidence" value="ECO:0007669"/>
    <property type="project" value="InterPro"/>
</dbReference>
<evidence type="ECO:0000256" key="5">
    <source>
        <dbReference type="ARBA" id="ARBA00023014"/>
    </source>
</evidence>
<evidence type="ECO:0000256" key="2">
    <source>
        <dbReference type="ARBA" id="ARBA00022723"/>
    </source>
</evidence>
<dbReference type="Proteomes" id="UP000672009">
    <property type="component" value="Chromosome"/>
</dbReference>
<dbReference type="InterPro" id="IPR012748">
    <property type="entry name" value="Rieske-like_NirD"/>
</dbReference>
<dbReference type="InterPro" id="IPR036922">
    <property type="entry name" value="Rieske_2Fe-2S_sf"/>
</dbReference>
<keyword evidence="4" id="KW-0408">Iron</keyword>
<sequence>MSKWIEVVELYKIPVLGSRLIKTRDMDIAVFRASDDSVFAVRDACPHRGGPLSQGIVHGHTVTCPLHNWKIDLHTGGALAPDRGCTNVFPVKIEDGKVYLQLVTEDEASAC</sequence>
<dbReference type="AlphaFoldDB" id="A0A975II06"/>
<dbReference type="Pfam" id="PF13806">
    <property type="entry name" value="Rieske_2"/>
    <property type="match status" value="1"/>
</dbReference>
<keyword evidence="5" id="KW-0411">Iron-sulfur</keyword>
<feature type="domain" description="Rieske" evidence="7">
    <location>
        <begin position="5"/>
        <end position="100"/>
    </location>
</feature>
<keyword evidence="9" id="KW-1185">Reference proteome</keyword>
<dbReference type="PROSITE" id="PS51296">
    <property type="entry name" value="RIESKE"/>
    <property type="match status" value="1"/>
</dbReference>
<name>A0A975II06_9GAMM</name>
<keyword evidence="3" id="KW-0560">Oxidoreductase</keyword>
<dbReference type="PANTHER" id="PTHR21496:SF23">
    <property type="entry name" value="3-PHENYLPROPIONATE_CINNAMIC ACID DIOXYGENASE FERREDOXIN SUBUNIT"/>
    <property type="match status" value="1"/>
</dbReference>
<dbReference type="KEGG" id="tun:J9260_06380"/>
<dbReference type="RefSeq" id="WP_210220186.1">
    <property type="nucleotide sequence ID" value="NZ_CP072793.1"/>
</dbReference>
<dbReference type="InterPro" id="IPR017941">
    <property type="entry name" value="Rieske_2Fe-2S"/>
</dbReference>
<dbReference type="Gene3D" id="2.102.10.10">
    <property type="entry name" value="Rieske [2Fe-2S] iron-sulphur domain"/>
    <property type="match status" value="1"/>
</dbReference>
<evidence type="ECO:0000256" key="1">
    <source>
        <dbReference type="ARBA" id="ARBA00022714"/>
    </source>
</evidence>